<protein>
    <submittedName>
        <fullName evidence="6">Type IV secretion protein VirB3</fullName>
    </submittedName>
</protein>
<geneLocation type="plasmid" evidence="6">
    <name>pLM19O2</name>
</geneLocation>
<keyword evidence="6" id="KW-0614">Plasmid</keyword>
<keyword evidence="3 5" id="KW-1133">Transmembrane helix</keyword>
<reference evidence="6" key="1">
    <citation type="submission" date="2014-09" db="EMBL/GenBank/DDBJ databases">
        <title>The mobilome of the heavy metals and metalloids hypertolerant bacteria from the Lubin copper mine (Poland).</title>
        <authorList>
            <person name="Dziewit L."/>
            <person name="Bartosik D."/>
        </authorList>
    </citation>
    <scope>NUCLEOTIDE SEQUENCE</scope>
    <source>
        <plasmid evidence="6">pLM19O2</plasmid>
    </source>
</reference>
<gene>
    <name evidence="6" type="ORF">pLM19O2_p54</name>
</gene>
<sequence length="66" mass="7974">MALFYAEIAVVMILFVQTENLFMLLLIVPLHALFYWLTIRDENFSSILRARAFRYRLWRDNSSYNP</sequence>
<evidence type="ECO:0000256" key="5">
    <source>
        <dbReference type="SAM" id="Phobius"/>
    </source>
</evidence>
<evidence type="ECO:0000256" key="2">
    <source>
        <dbReference type="ARBA" id="ARBA00022692"/>
    </source>
</evidence>
<feature type="transmembrane region" description="Helical" evidence="5">
    <location>
        <begin position="20"/>
        <end position="39"/>
    </location>
</feature>
<organism evidence="6">
    <name type="scientific">Ochrobactrum sp. LM19</name>
    <dbReference type="NCBI Taxonomy" id="1449781"/>
    <lineage>
        <taxon>Bacteria</taxon>
        <taxon>Pseudomonadati</taxon>
        <taxon>Pseudomonadota</taxon>
        <taxon>Alphaproteobacteria</taxon>
        <taxon>Hyphomicrobiales</taxon>
        <taxon>Brucellaceae</taxon>
        <taxon>Brucella/Ochrobactrum group</taxon>
        <taxon>Ochrobactrum</taxon>
    </lineage>
</organism>
<evidence type="ECO:0000256" key="1">
    <source>
        <dbReference type="ARBA" id="ARBA00004370"/>
    </source>
</evidence>
<keyword evidence="4 5" id="KW-0472">Membrane</keyword>
<dbReference type="EMBL" id="KM659092">
    <property type="protein sequence ID" value="AJW29999.1"/>
    <property type="molecule type" value="Genomic_DNA"/>
</dbReference>
<accession>A0A0D5A0R3</accession>
<dbReference type="GO" id="GO:0016020">
    <property type="term" value="C:membrane"/>
    <property type="evidence" value="ECO:0007669"/>
    <property type="project" value="UniProtKB-SubCell"/>
</dbReference>
<name>A0A0D5A0R3_9HYPH</name>
<dbReference type="Pfam" id="PF05101">
    <property type="entry name" value="VirB3"/>
    <property type="match status" value="1"/>
</dbReference>
<evidence type="ECO:0000313" key="6">
    <source>
        <dbReference type="EMBL" id="AJW29999.1"/>
    </source>
</evidence>
<evidence type="ECO:0000256" key="4">
    <source>
        <dbReference type="ARBA" id="ARBA00023136"/>
    </source>
</evidence>
<proteinExistence type="predicted"/>
<evidence type="ECO:0000256" key="3">
    <source>
        <dbReference type="ARBA" id="ARBA00022989"/>
    </source>
</evidence>
<dbReference type="InterPro" id="IPR007792">
    <property type="entry name" value="T4SS_VirB3/TrbD/AvhB"/>
</dbReference>
<comment type="subcellular location">
    <subcellularLocation>
        <location evidence="1">Membrane</location>
    </subcellularLocation>
</comment>
<dbReference type="AlphaFoldDB" id="A0A0D5A0R3"/>
<keyword evidence="2 5" id="KW-0812">Transmembrane</keyword>